<dbReference type="Proteomes" id="UP001054837">
    <property type="component" value="Unassembled WGS sequence"/>
</dbReference>
<protein>
    <submittedName>
        <fullName evidence="2">Uncharacterized protein</fullName>
    </submittedName>
</protein>
<keyword evidence="3" id="KW-1185">Reference proteome</keyword>
<evidence type="ECO:0000313" key="3">
    <source>
        <dbReference type="Proteomes" id="UP001054837"/>
    </source>
</evidence>
<evidence type="ECO:0000313" key="2">
    <source>
        <dbReference type="EMBL" id="GIY42163.1"/>
    </source>
</evidence>
<name>A0AAV4T6E9_9ARAC</name>
<gene>
    <name evidence="2" type="ORF">CDAR_589241</name>
</gene>
<comment type="caution">
    <text evidence="2">The sequence shown here is derived from an EMBL/GenBank/DDBJ whole genome shotgun (WGS) entry which is preliminary data.</text>
</comment>
<evidence type="ECO:0000256" key="1">
    <source>
        <dbReference type="SAM" id="MobiDB-lite"/>
    </source>
</evidence>
<proteinExistence type="predicted"/>
<reference evidence="2 3" key="1">
    <citation type="submission" date="2021-06" db="EMBL/GenBank/DDBJ databases">
        <title>Caerostris darwini draft genome.</title>
        <authorList>
            <person name="Kono N."/>
            <person name="Arakawa K."/>
        </authorList>
    </citation>
    <scope>NUCLEOTIDE SEQUENCE [LARGE SCALE GENOMIC DNA]</scope>
</reference>
<dbReference type="EMBL" id="BPLQ01009159">
    <property type="protein sequence ID" value="GIY42163.1"/>
    <property type="molecule type" value="Genomic_DNA"/>
</dbReference>
<organism evidence="2 3">
    <name type="scientific">Caerostris darwini</name>
    <dbReference type="NCBI Taxonomy" id="1538125"/>
    <lineage>
        <taxon>Eukaryota</taxon>
        <taxon>Metazoa</taxon>
        <taxon>Ecdysozoa</taxon>
        <taxon>Arthropoda</taxon>
        <taxon>Chelicerata</taxon>
        <taxon>Arachnida</taxon>
        <taxon>Araneae</taxon>
        <taxon>Araneomorphae</taxon>
        <taxon>Entelegynae</taxon>
        <taxon>Araneoidea</taxon>
        <taxon>Araneidae</taxon>
        <taxon>Caerostris</taxon>
    </lineage>
</organism>
<accession>A0AAV4T6E9</accession>
<dbReference type="AlphaFoldDB" id="A0AAV4T6E9"/>
<sequence>MAPRWGDPLFLRPTSPQNPCKSLFAVHQALHLTLKGFRRDFCRPIIVPPKTRHQSQTIIKRNPPTCRRSHAPSFLSPPDNRLGGTHFRIAS</sequence>
<feature type="region of interest" description="Disordered" evidence="1">
    <location>
        <begin position="52"/>
        <end position="91"/>
    </location>
</feature>